<comment type="catalytic activity">
    <reaction evidence="5">
        <text>indole-3-pyruvate + NADPH + O2 + H(+) = (indol-3-yl)acetate + CO2 + NADP(+) + H2O</text>
        <dbReference type="Rhea" id="RHEA:34331"/>
        <dbReference type="ChEBI" id="CHEBI:15377"/>
        <dbReference type="ChEBI" id="CHEBI:15378"/>
        <dbReference type="ChEBI" id="CHEBI:15379"/>
        <dbReference type="ChEBI" id="CHEBI:16526"/>
        <dbReference type="ChEBI" id="CHEBI:17640"/>
        <dbReference type="ChEBI" id="CHEBI:30854"/>
        <dbReference type="ChEBI" id="CHEBI:57783"/>
        <dbReference type="ChEBI" id="CHEBI:58349"/>
        <dbReference type="EC" id="1.14.13.168"/>
    </reaction>
</comment>
<evidence type="ECO:0000256" key="7">
    <source>
        <dbReference type="SAM" id="MobiDB-lite"/>
    </source>
</evidence>
<evidence type="ECO:0000256" key="4">
    <source>
        <dbReference type="ARBA" id="ARBA00023002"/>
    </source>
</evidence>
<feature type="compositionally biased region" description="Polar residues" evidence="7">
    <location>
        <begin position="1836"/>
        <end position="1846"/>
    </location>
</feature>
<feature type="region of interest" description="Disordered" evidence="7">
    <location>
        <begin position="2388"/>
        <end position="2409"/>
    </location>
</feature>
<feature type="region of interest" description="Disordered" evidence="7">
    <location>
        <begin position="2063"/>
        <end position="2095"/>
    </location>
</feature>
<dbReference type="Proteomes" id="UP000001058">
    <property type="component" value="Unassembled WGS sequence"/>
</dbReference>
<dbReference type="OrthoDB" id="66881at2759"/>
<dbReference type="GO" id="GO:0004499">
    <property type="term" value="F:N,N-dimethylaniline monooxygenase activity"/>
    <property type="evidence" value="ECO:0007669"/>
    <property type="project" value="InterPro"/>
</dbReference>
<evidence type="ECO:0000313" key="8">
    <source>
        <dbReference type="EMBL" id="EFJ53067.1"/>
    </source>
</evidence>
<dbReference type="InterPro" id="IPR036188">
    <property type="entry name" value="FAD/NAD-bd_sf"/>
</dbReference>
<dbReference type="EMBL" id="GL378323">
    <property type="protein sequence ID" value="EFJ53067.1"/>
    <property type="molecule type" value="Genomic_DNA"/>
</dbReference>
<feature type="region of interest" description="Disordered" evidence="7">
    <location>
        <begin position="1967"/>
        <end position="2017"/>
    </location>
</feature>
<feature type="compositionally biased region" description="Low complexity" evidence="7">
    <location>
        <begin position="939"/>
        <end position="953"/>
    </location>
</feature>
<dbReference type="GeneID" id="9621725"/>
<dbReference type="Gene3D" id="3.50.50.60">
    <property type="entry name" value="FAD/NAD(P)-binding domain"/>
    <property type="match status" value="2"/>
</dbReference>
<comment type="cofactor">
    <cofactor evidence="6">
        <name>FAD</name>
        <dbReference type="ChEBI" id="CHEBI:57692"/>
    </cofactor>
</comment>
<dbReference type="GO" id="GO:0050661">
    <property type="term" value="F:NADP binding"/>
    <property type="evidence" value="ECO:0007669"/>
    <property type="project" value="InterPro"/>
</dbReference>
<evidence type="ECO:0000313" key="9">
    <source>
        <dbReference type="Proteomes" id="UP000001058"/>
    </source>
</evidence>
<dbReference type="eggNOG" id="KOG1399">
    <property type="taxonomic scope" value="Eukaryota"/>
</dbReference>
<feature type="region of interest" description="Disordered" evidence="7">
    <location>
        <begin position="1439"/>
        <end position="1458"/>
    </location>
</feature>
<dbReference type="PANTHER" id="PTHR43539">
    <property type="entry name" value="FLAVIN-BINDING MONOOXYGENASE-LIKE PROTEIN (AFU_ORTHOLOGUE AFUA_4G09220)"/>
    <property type="match status" value="1"/>
</dbReference>
<evidence type="ECO:0000256" key="2">
    <source>
        <dbReference type="ARBA" id="ARBA00022630"/>
    </source>
</evidence>
<dbReference type="SUPFAM" id="SSF51905">
    <property type="entry name" value="FAD/NAD(P)-binding domain"/>
    <property type="match status" value="2"/>
</dbReference>
<feature type="region of interest" description="Disordered" evidence="7">
    <location>
        <begin position="1829"/>
        <end position="1869"/>
    </location>
</feature>
<keyword evidence="4 6" id="KW-0560">Oxidoreductase</keyword>
<keyword evidence="9" id="KW-1185">Reference proteome</keyword>
<dbReference type="PANTHER" id="PTHR43539:SF78">
    <property type="entry name" value="FLAVIN-CONTAINING MONOOXYGENASE"/>
    <property type="match status" value="1"/>
</dbReference>
<proteinExistence type="inferred from homology"/>
<feature type="compositionally biased region" description="Gly residues" evidence="7">
    <location>
        <begin position="954"/>
        <end position="963"/>
    </location>
</feature>
<dbReference type="Pfam" id="PF00743">
    <property type="entry name" value="FMO-like"/>
    <property type="match status" value="1"/>
</dbReference>
<dbReference type="InParanoid" id="D8THG6"/>
<feature type="compositionally biased region" description="Gly residues" evidence="7">
    <location>
        <begin position="1975"/>
        <end position="1988"/>
    </location>
</feature>
<keyword evidence="6" id="KW-0503">Monooxygenase</keyword>
<keyword evidence="2 6" id="KW-0285">Flavoprotein</keyword>
<feature type="compositionally biased region" description="Gly residues" evidence="7">
    <location>
        <begin position="2388"/>
        <end position="2403"/>
    </location>
</feature>
<feature type="compositionally biased region" description="Low complexity" evidence="7">
    <location>
        <begin position="2071"/>
        <end position="2080"/>
    </location>
</feature>
<feature type="region of interest" description="Disordered" evidence="7">
    <location>
        <begin position="925"/>
        <end position="990"/>
    </location>
</feature>
<sequence length="2493" mass="247900">MAGIGFIWVICGNTWYRWPQSSRSKTNAAGVSVVVVEAAPDLFPGSASARFSVDLVEKYPDLAALLSLPEFRPQTNVRPDDLHQYLLAYVEHFKLRQHTIFSCKLEHAQPRPGGGVGEDGRWCIVCSDLLDPQRLHRLTSDYLIISAGACLEPSIPQLPQGSADFAGVQYHARELKGRELREVAPLVSGQHVVVAGDDRTAVECARGAADAGAASVTLVFRQPHWPLPAKLLGRALPHLAYDRCLPSLLFPPYYTAGGPMRALNSALAPLRRLFWWRLQRRLVRKYGVDELTRPPVNVMRDMFYSLQACPGEDNWVGVLQGTSVRLVRGDISRLGTDCVVLKNNSSLRATVVVHCTPYTRNYVVFDPELQATLGVRKDGLHLYRSLVPPAVPSLAFLGCQTTSPYSWLTTSLQAAWVAQLFSGRMRLPPLEVMKRDVYRQRRWRRRAFPPQHNRGSLVHWYAQSYHDQLLQDMGLPVEVKDRGGCAPLFSSCAPYTPADYRPLFQADGGGASLSSSPYKRRKTRESVSDDVEAVELTLRGDGASMMSNAAAAAAAAAAANRTAPSTVTGVSPSPSRRALLDRRLSMDRRRSIEAPRRVSMEAASRAALAQVSVTSNASRLQLLLNSRTSNAPGVEVSEVEAEPQLEIFTSAHLLMGSAAAGVSAAAAAAAAGVGGGGGGGGGSSAPVSLFGASALVPPAGTSSRRGSSLGCSRLGSQRGSTMGMAVAAAAAASAATGTVTGPYAVLQYGGSSTGPEAHLNSHPEIEVDVLGPEPRQCGDDAIEAAIAASKSPGGSSGAANVLAPEAGTAAAGARHTVPFVMPSPQSLPSSPPPPAAASTVSLGIRVGGEGPDPDYVPIPEPWVTPAAPSTAIAAASSVPDGGGDMFISPGSLNLGLPYSRSALPSGGSGSAATVILNSAVQRLTHGSPARSGSAGQWSSGPNAGRAAAFASNGGSAGGGGGGSNAQQPGVLDSAYGGQVSSSGGVRTTQRDIGSLLPPAMLSGYEVLPVGDSYVLRPALAAGMKQPSGETAGKGLAATVAAAAETAARAHARPYIDMYESFPAAGGVMPPHRSSFGDQFSAGDGGGGGGGGAMAGAAAGSSTATAAGIVSATIPGVAGGGGGGGLLVTSQPRGNLSALLAASRGGAIARSSVNGVRGVAAAGPPRSSQLRSAAGFGGDGGGGILLSSMQDIDVLESPRLRSRALHPNAQMYGSNSLMFYINERGSPPGGGGLGGGGGGGGGAALRMGITGAGGGSGPIQLTSPPPPLSAAAAAGVASGSLRSGAQRAKRRGSTVAFSNVLGNDDFVQLLLEAGNNDGRPEGVIDVRQGSGLGGRSGDFPPAAMPAGEEGTGRGGGGGSSGSGIRTATGMAAGPVAALTRRHASVQSLLLVERGGGSPGATSSSGVSGAAQLASVVLPVSAKGPRAGRGAPLGLAAVSGSAAGRAPHPTATASAAGGGGGGGSGSGLIFPAVAAAARLARMGSRGPGGFATASGFISSGQMRELDGAVYWGGRDGRGGGAASGSWRRADFVRQLTHQHASSSGMLPETVRPHQARSATLDAIVDQLRLHQHSPKQHSRREPLSPSPAAKSVASPVTRSAAAYTAGLKPDEAPQPQQHLTKAAPAASATATAAAVAAQPRRLTSAPSQEYGRSLSKMALVRGWNFLKTALGLKRSRASGSGGARRPMSGSAAATEITGGAAATAAAAATGQDVLDLKSRDARAALMYDTPPSPYRAASISRLSRQSSRGAAALNPSVSSSASAAAATPAAAFHSYDMPVAMALGRSRSYCLPHDVQRGVGGVGGVGGLAAIAGGGGGEVLYGSGLPAEAARRGGGSFTAGSRSPVSSQVHHHQGSAALRGSSRDSRGTASPWAGVGAGWGAAMASSSIRRKSTLGLGALTRLNSTGAGTGGGGGGGGGFGLSSMIGTGSVSRGDGADTSAMEYDSFRTGLGSPRLTSQDVVTPVALPLPPPPPASVGGDGVGGGGGGSGSTGTNALAVSGAFGSSKNPPHGGWDTASRPSLRRLPFRQSSSVALAVDAAAAVLAAGVVSPSPSIPLLPGRGTGLGIVPPSPPSHAAAGGSAAVLMPPSPSGRATPTPQPLVHCLDERTMYGGFSCQALIRQESVRGASAAVAGMSGGGPGGGGGGGVITAGASIVLPSDGEGAFMLSDGLDHSGTGAAAAPPLPVLLPPPQRVASELPASMQYAGVVVPSLEPSGSAAAIAGVGIVHRRQYAGGSSMGARRSGTGMGAAGPSHVASSATGYFSSESFGAPPTAVSASPTHSVAGRAPGGGGGGQTAPVGRRGRVSRRDSIIGNLLAEMAGVPGGDGLVSELPAAACGSSGGGTAAGASQIRQSTSLIGPAPAAGYDPHAPEGVIAWERPRGWEGAGGLLDGGGNAAVGGGGGSGGESEEQQRSLRGAVSELRENSSSRASRQLAAAAAAVLPSVMLGHVTVTAGTQPPAAPSPVMYSGGNALSNVPPHAVVGPSWRAVGGSRAGG</sequence>
<feature type="compositionally biased region" description="Polar residues" evidence="7">
    <location>
        <begin position="978"/>
        <end position="990"/>
    </location>
</feature>
<dbReference type="InterPro" id="IPR050982">
    <property type="entry name" value="Auxin_biosynth/cation_transpt"/>
</dbReference>
<gene>
    <name evidence="8" type="ORF">VOLCADRAFT_85967</name>
</gene>
<dbReference type="EC" id="1.-.-.-" evidence="6"/>
<evidence type="ECO:0000256" key="5">
    <source>
        <dbReference type="ARBA" id="ARBA00047707"/>
    </source>
</evidence>
<feature type="compositionally biased region" description="Gly residues" evidence="7">
    <location>
        <begin position="1351"/>
        <end position="1360"/>
    </location>
</feature>
<dbReference type="KEGG" id="vcn:VOLCADRAFT_85967"/>
<feature type="region of interest" description="Disordered" evidence="7">
    <location>
        <begin position="1327"/>
        <end position="1360"/>
    </location>
</feature>
<dbReference type="InterPro" id="IPR020946">
    <property type="entry name" value="Flavin_mOase-like"/>
</dbReference>
<evidence type="ECO:0000256" key="6">
    <source>
        <dbReference type="RuleBase" id="RU361177"/>
    </source>
</evidence>
<feature type="compositionally biased region" description="Low complexity" evidence="7">
    <location>
        <begin position="1584"/>
        <end position="1593"/>
    </location>
</feature>
<dbReference type="RefSeq" id="XP_002946072.1">
    <property type="nucleotide sequence ID" value="XM_002946026.1"/>
</dbReference>
<dbReference type="GO" id="GO:0050660">
    <property type="term" value="F:flavin adenine dinucleotide binding"/>
    <property type="evidence" value="ECO:0007669"/>
    <property type="project" value="InterPro"/>
</dbReference>
<comment type="similarity">
    <text evidence="1 6">Belongs to the FMO family.</text>
</comment>
<evidence type="ECO:0000256" key="3">
    <source>
        <dbReference type="ARBA" id="ARBA00022827"/>
    </source>
</evidence>
<protein>
    <recommendedName>
        <fullName evidence="6">Flavin-containing monooxygenase</fullName>
        <ecNumber evidence="6">1.-.-.-</ecNumber>
    </recommendedName>
</protein>
<organism evidence="9">
    <name type="scientific">Volvox carteri f. nagariensis</name>
    <dbReference type="NCBI Taxonomy" id="3068"/>
    <lineage>
        <taxon>Eukaryota</taxon>
        <taxon>Viridiplantae</taxon>
        <taxon>Chlorophyta</taxon>
        <taxon>core chlorophytes</taxon>
        <taxon>Chlorophyceae</taxon>
        <taxon>CS clade</taxon>
        <taxon>Chlamydomonadales</taxon>
        <taxon>Volvocaceae</taxon>
        <taxon>Volvox</taxon>
    </lineage>
</organism>
<keyword evidence="3 6" id="KW-0274">FAD</keyword>
<dbReference type="GO" id="GO:0103075">
    <property type="term" value="F:indole-3-pyruvate monooxygenase activity"/>
    <property type="evidence" value="ECO:0007669"/>
    <property type="project" value="UniProtKB-EC"/>
</dbReference>
<evidence type="ECO:0000256" key="1">
    <source>
        <dbReference type="ARBA" id="ARBA00009183"/>
    </source>
</evidence>
<feature type="region of interest" description="Disordered" evidence="7">
    <location>
        <begin position="2267"/>
        <end position="2303"/>
    </location>
</feature>
<reference evidence="8 9" key="1">
    <citation type="journal article" date="2010" name="Science">
        <title>Genomic analysis of organismal complexity in the multicellular green alga Volvox carteri.</title>
        <authorList>
            <person name="Prochnik S.E."/>
            <person name="Umen J."/>
            <person name="Nedelcu A.M."/>
            <person name="Hallmann A."/>
            <person name="Miller S.M."/>
            <person name="Nishii I."/>
            <person name="Ferris P."/>
            <person name="Kuo A."/>
            <person name="Mitros T."/>
            <person name="Fritz-Laylin L.K."/>
            <person name="Hellsten U."/>
            <person name="Chapman J."/>
            <person name="Simakov O."/>
            <person name="Rensing S.A."/>
            <person name="Terry A."/>
            <person name="Pangilinan J."/>
            <person name="Kapitonov V."/>
            <person name="Jurka J."/>
            <person name="Salamov A."/>
            <person name="Shapiro H."/>
            <person name="Schmutz J."/>
            <person name="Grimwood J."/>
            <person name="Lindquist E."/>
            <person name="Lucas S."/>
            <person name="Grigoriev I.V."/>
            <person name="Schmitt R."/>
            <person name="Kirk D."/>
            <person name="Rokhsar D.S."/>
        </authorList>
    </citation>
    <scope>NUCLEOTIDE SEQUENCE [LARGE SCALE GENOMIC DNA]</scope>
    <source>
        <strain evidence="9">f. Nagariensis / Eve</strain>
    </source>
</reference>
<accession>D8THG6</accession>
<feature type="region of interest" description="Disordered" evidence="7">
    <location>
        <begin position="1569"/>
        <end position="1595"/>
    </location>
</feature>
<name>D8THG6_VOLCA</name>